<reference evidence="2 3" key="1">
    <citation type="submission" date="2024-04" db="EMBL/GenBank/DDBJ databases">
        <authorList>
            <person name="Fracassetti M."/>
        </authorList>
    </citation>
    <scope>NUCLEOTIDE SEQUENCE [LARGE SCALE GENOMIC DNA]</scope>
</reference>
<keyword evidence="3" id="KW-1185">Reference proteome</keyword>
<name>A0AAV2EQA6_9ROSI</name>
<dbReference type="PANTHER" id="PTHR35046:SF9">
    <property type="entry name" value="RNA-DIRECTED DNA POLYMERASE"/>
    <property type="match status" value="1"/>
</dbReference>
<dbReference type="CDD" id="cd00303">
    <property type="entry name" value="retropepsin_like"/>
    <property type="match status" value="1"/>
</dbReference>
<evidence type="ECO:0000313" key="2">
    <source>
        <dbReference type="EMBL" id="CAL1388191.1"/>
    </source>
</evidence>
<evidence type="ECO:0000313" key="3">
    <source>
        <dbReference type="Proteomes" id="UP001497516"/>
    </source>
</evidence>
<sequence>MEQNQRFTEMMKQMLKTTEVILQGLKGNNAPATIIQPEAHLMIGSPNPKQVLEQRENTFQTRCLVDGKLLSVVIDGESCTNLVSEYSVKKLGLNKLQNPKPYNLQWLNQDGSIEVTKQAILKFEIGRYKDEVLCDVVPMEEAHVLIGKPWQFDRNGQQDEVTKKYKWSHRGQKFVLKPLSPKEIYEDQLQMQQNLKKEKEKEFQAKVEEEVKEDVEEKEEVLVDELTTVTCEEHSQALISSQEEPKFEVEEKVEEEAEEVKGDILVDFPDLSAPEVYQFDEEPEFDRGDEYLEIMEHLPIVPAYAHVDFVIGDTISEEEARMDNRREVLSYIESFPRDGVPTIRDRIVFKKGEIIRSSPRQFRWKSKKNDDDHGSRFYKDSRSNLLQERGNDVISTSAIFNSRSKIEDSDSTI</sequence>
<gene>
    <name evidence="2" type="ORF">LTRI10_LOCUS29132</name>
</gene>
<dbReference type="AlphaFoldDB" id="A0AAV2EQA6"/>
<feature type="coiled-coil region" evidence="1">
    <location>
        <begin position="182"/>
        <end position="209"/>
    </location>
</feature>
<protein>
    <submittedName>
        <fullName evidence="2">Uncharacterized protein</fullName>
    </submittedName>
</protein>
<accession>A0AAV2EQA6</accession>
<evidence type="ECO:0000256" key="1">
    <source>
        <dbReference type="SAM" id="Coils"/>
    </source>
</evidence>
<keyword evidence="1" id="KW-0175">Coiled coil</keyword>
<proteinExistence type="predicted"/>
<dbReference type="Proteomes" id="UP001497516">
    <property type="component" value="Chromosome 5"/>
</dbReference>
<dbReference type="EMBL" id="OZ034818">
    <property type="protein sequence ID" value="CAL1388191.1"/>
    <property type="molecule type" value="Genomic_DNA"/>
</dbReference>
<dbReference type="PANTHER" id="PTHR35046">
    <property type="entry name" value="ZINC KNUCKLE (CCHC-TYPE) FAMILY PROTEIN"/>
    <property type="match status" value="1"/>
</dbReference>
<organism evidence="2 3">
    <name type="scientific">Linum trigynum</name>
    <dbReference type="NCBI Taxonomy" id="586398"/>
    <lineage>
        <taxon>Eukaryota</taxon>
        <taxon>Viridiplantae</taxon>
        <taxon>Streptophyta</taxon>
        <taxon>Embryophyta</taxon>
        <taxon>Tracheophyta</taxon>
        <taxon>Spermatophyta</taxon>
        <taxon>Magnoliopsida</taxon>
        <taxon>eudicotyledons</taxon>
        <taxon>Gunneridae</taxon>
        <taxon>Pentapetalae</taxon>
        <taxon>rosids</taxon>
        <taxon>fabids</taxon>
        <taxon>Malpighiales</taxon>
        <taxon>Linaceae</taxon>
        <taxon>Linum</taxon>
    </lineage>
</organism>